<evidence type="ECO:0000259" key="2">
    <source>
        <dbReference type="Pfam" id="PF22809"/>
    </source>
</evidence>
<protein>
    <recommendedName>
        <fullName evidence="5">Abortive infection protein-like C-terminal domain-containing protein</fullName>
    </recommendedName>
</protein>
<evidence type="ECO:0000313" key="3">
    <source>
        <dbReference type="EMBL" id="MQA55622.1"/>
    </source>
</evidence>
<reference evidence="3 4" key="1">
    <citation type="submission" date="2019-10" db="EMBL/GenBank/DDBJ databases">
        <title>Pseudomonas dajingensis sp. nov., isolated from the profound head ulcers of farmed Murray cod (Maccullochella peelii peelii).</title>
        <authorList>
            <person name="Liu Y."/>
        </authorList>
    </citation>
    <scope>NUCLEOTIDE SEQUENCE [LARGE SCALE GENOMIC DNA]</scope>
    <source>
        <strain evidence="3 4">MC042</strain>
    </source>
</reference>
<proteinExistence type="predicted"/>
<dbReference type="InterPro" id="IPR054280">
    <property type="entry name" value="DUF7014"/>
</dbReference>
<evidence type="ECO:0008006" key="5">
    <source>
        <dbReference type="Google" id="ProtNLM"/>
    </source>
</evidence>
<organism evidence="3 4">
    <name type="scientific">Pseudomonas piscis</name>
    <dbReference type="NCBI Taxonomy" id="2614538"/>
    <lineage>
        <taxon>Bacteria</taxon>
        <taxon>Pseudomonadati</taxon>
        <taxon>Pseudomonadota</taxon>
        <taxon>Gammaproteobacteria</taxon>
        <taxon>Pseudomonadales</taxon>
        <taxon>Pseudomonadaceae</taxon>
        <taxon>Pseudomonas</taxon>
    </lineage>
</organism>
<sequence length="307" mass="34915">MALFDIFSKRQKKLRGETSDVYQYDHLPDPLRVQIVHVMCDALGRPGEWAQVDCWKFISDTLCREYGMFSLPTAKAGRQRNFFQEVADLLLQTDDLEQALDIVELCFRSVDTASRDYTYMGRYQSNEIADKAIYELNQRFKEHAVGYQFVNGEILRVDSQLLHAEVIKPAFRLLESKSYAGPQEEFLKAHEHYRHGNSKEALNECLKSFESLMKAICAKRRWTVTGKETASSLIKVCMENGLIPAFWQTQFTSLKSLLEAGVPTGRNNLAGHGQGAEPTVVPDYLVAYMLHMTGACLVFLATAEQHL</sequence>
<dbReference type="NCBIfam" id="NF046078">
    <property type="entry name" value="STM4504_CBY0614"/>
    <property type="match status" value="1"/>
</dbReference>
<dbReference type="Proteomes" id="UP000486534">
    <property type="component" value="Unassembled WGS sequence"/>
</dbReference>
<gene>
    <name evidence="3" type="ORF">GDH07_20095</name>
</gene>
<evidence type="ECO:0000313" key="4">
    <source>
        <dbReference type="Proteomes" id="UP000486534"/>
    </source>
</evidence>
<dbReference type="RefSeq" id="WP_218584745.1">
    <property type="nucleotide sequence ID" value="NZ_WHUV01000003.1"/>
</dbReference>
<name>A0A7X1U5J9_9PSED</name>
<dbReference type="AlphaFoldDB" id="A0A7X1U5J9"/>
<dbReference type="Pfam" id="PF18863">
    <property type="entry name" value="AbiJ_NTD4"/>
    <property type="match status" value="1"/>
</dbReference>
<accession>A0A7X1U5J9</accession>
<feature type="domain" description="HEPN AbiJ-N-terminal" evidence="1">
    <location>
        <begin position="5"/>
        <end position="170"/>
    </location>
</feature>
<dbReference type="EMBL" id="WHUV01000003">
    <property type="protein sequence ID" value="MQA55622.1"/>
    <property type="molecule type" value="Genomic_DNA"/>
</dbReference>
<dbReference type="InterPro" id="IPR049503">
    <property type="entry name" value="AbiJ_NTD4"/>
</dbReference>
<comment type="caution">
    <text evidence="3">The sequence shown here is derived from an EMBL/GenBank/DDBJ whole genome shotgun (WGS) entry which is preliminary data.</text>
</comment>
<dbReference type="Pfam" id="PF22809">
    <property type="entry name" value="DUF7014"/>
    <property type="match status" value="1"/>
</dbReference>
<evidence type="ECO:0000259" key="1">
    <source>
        <dbReference type="Pfam" id="PF18863"/>
    </source>
</evidence>
<feature type="domain" description="DUF7014" evidence="2">
    <location>
        <begin position="176"/>
        <end position="305"/>
    </location>
</feature>